<gene>
    <name evidence="2" type="ORF">PR048_027139</name>
</gene>
<proteinExistence type="predicted"/>
<accession>A0ABQ9GGI6</accession>
<evidence type="ECO:0000313" key="3">
    <source>
        <dbReference type="Proteomes" id="UP001159363"/>
    </source>
</evidence>
<dbReference type="EMBL" id="JARBHB010000012">
    <property type="protein sequence ID" value="KAJ8870839.1"/>
    <property type="molecule type" value="Genomic_DNA"/>
</dbReference>
<reference evidence="2 3" key="1">
    <citation type="submission" date="2023-02" db="EMBL/GenBank/DDBJ databases">
        <title>LHISI_Scaffold_Assembly.</title>
        <authorList>
            <person name="Stuart O.P."/>
            <person name="Cleave R."/>
            <person name="Magrath M.J.L."/>
            <person name="Mikheyev A.S."/>
        </authorList>
    </citation>
    <scope>NUCLEOTIDE SEQUENCE [LARGE SCALE GENOMIC DNA]</scope>
    <source>
        <strain evidence="2">Daus_M_001</strain>
        <tissue evidence="2">Leg muscle</tissue>
    </source>
</reference>
<comment type="caution">
    <text evidence="2">The sequence shown here is derived from an EMBL/GenBank/DDBJ whole genome shotgun (WGS) entry which is preliminary data.</text>
</comment>
<feature type="region of interest" description="Disordered" evidence="1">
    <location>
        <begin position="554"/>
        <end position="579"/>
    </location>
</feature>
<name>A0ABQ9GGI6_9NEOP</name>
<keyword evidence="3" id="KW-1185">Reference proteome</keyword>
<organism evidence="2 3">
    <name type="scientific">Dryococelus australis</name>
    <dbReference type="NCBI Taxonomy" id="614101"/>
    <lineage>
        <taxon>Eukaryota</taxon>
        <taxon>Metazoa</taxon>
        <taxon>Ecdysozoa</taxon>
        <taxon>Arthropoda</taxon>
        <taxon>Hexapoda</taxon>
        <taxon>Insecta</taxon>
        <taxon>Pterygota</taxon>
        <taxon>Neoptera</taxon>
        <taxon>Polyneoptera</taxon>
        <taxon>Phasmatodea</taxon>
        <taxon>Verophasmatodea</taxon>
        <taxon>Anareolatae</taxon>
        <taxon>Phasmatidae</taxon>
        <taxon>Eurycanthinae</taxon>
        <taxon>Dryococelus</taxon>
    </lineage>
</organism>
<evidence type="ECO:0000313" key="2">
    <source>
        <dbReference type="EMBL" id="KAJ8870839.1"/>
    </source>
</evidence>
<dbReference type="Proteomes" id="UP001159363">
    <property type="component" value="Chromosome 11"/>
</dbReference>
<protein>
    <submittedName>
        <fullName evidence="2">Uncharacterized protein</fullName>
    </submittedName>
</protein>
<evidence type="ECO:0000256" key="1">
    <source>
        <dbReference type="SAM" id="MobiDB-lite"/>
    </source>
</evidence>
<sequence>MKCVFFSYTSKSAASLVLSQKNCSLNGEQPPHSPEKLAVLASNMSERSGDLLPAGTRANKAALCIMLCSLFASEEIWAAINIEISRTGEGEARLVWSSAGIQRLGKREIPEKTRRPASSSGKIPACENLGATPPGIEPSSPWWSPMGESLEWRVTEVIGCQDLPDANAPRVNDTRPGTPALLPTGAHKLIQPLAWYLANFPVRTARIEIAYLNRLPSGDFDARVEELTPRCSLEQLRQLFMAAFDRMPSDLSLPHWSAIRHLRLIDFPHSKLDERSSLCALSATPSRLYRAGEEEGSMPLQNNTGFVALSYSPPKSDWVVLRFQRKEGFVLVFADTTKDEGFNRRSLDDRRNRTFVCARHLDMFLQLRYCLGSSRRVRGDTKRGRACLNSARNLGNPVRLSQRVGSLSLSTARNLSLEVCSTRQTSSLTSPRYKKPEPKNKEDQRAKVYYNPRPEIQQAETSAINGALGLYPSKAGLNKETTKHVIHGVILEKFDWRNYEENASRLYTREPHIVRAGCRSNVRPRGRGEGNIVYIQSKTHTRCRIRGEFPSRQTERLRWSTGHARRSRNTGAVIRPPPLTFPLVGGGGGSHEEGTGVGGKVPGVAASARADGSRTKSTVARTCVCLRN</sequence>